<dbReference type="AlphaFoldDB" id="A0A369K7U8"/>
<evidence type="ECO:0000313" key="1">
    <source>
        <dbReference type="EMBL" id="RDB29978.1"/>
    </source>
</evidence>
<evidence type="ECO:0000313" key="2">
    <source>
        <dbReference type="Proteomes" id="UP000076154"/>
    </source>
</evidence>
<accession>A0A369K7U8</accession>
<name>A0A369K7U8_HYPMA</name>
<dbReference type="InParanoid" id="A0A369K7U8"/>
<keyword evidence="2" id="KW-1185">Reference proteome</keyword>
<sequence>MSNLTDLVLYVGHGSDEIIMSIFDILAFPNLNQLVIIEQEDATWELGLTPAITHSHLLTKLCIDFPVPASQWDELLGGLPCLVELISPCGRLMMQSTIRSIARDDTVKGPLVNLNLLKIHHLCVRLFTELDEVLREDFKDVFSRPYKEVIRSQVQWPMITEWIARCADSIISIDENMLRKAGEVVQRVVGMKQVGFFVVLEE</sequence>
<dbReference type="OrthoDB" id="2993576at2759"/>
<comment type="caution">
    <text evidence="1">The sequence shown here is derived from an EMBL/GenBank/DDBJ whole genome shotgun (WGS) entry which is preliminary data.</text>
</comment>
<gene>
    <name evidence="1" type="ORF">Hypma_014115</name>
</gene>
<organism evidence="1 2">
    <name type="scientific">Hypsizygus marmoreus</name>
    <name type="common">White beech mushroom</name>
    <name type="synonym">Agaricus marmoreus</name>
    <dbReference type="NCBI Taxonomy" id="39966"/>
    <lineage>
        <taxon>Eukaryota</taxon>
        <taxon>Fungi</taxon>
        <taxon>Dikarya</taxon>
        <taxon>Basidiomycota</taxon>
        <taxon>Agaricomycotina</taxon>
        <taxon>Agaricomycetes</taxon>
        <taxon>Agaricomycetidae</taxon>
        <taxon>Agaricales</taxon>
        <taxon>Tricholomatineae</taxon>
        <taxon>Lyophyllaceae</taxon>
        <taxon>Hypsizygus</taxon>
    </lineage>
</organism>
<protein>
    <submittedName>
        <fullName evidence="1">Uncharacterized protein</fullName>
    </submittedName>
</protein>
<dbReference type="STRING" id="39966.A0A369K7U8"/>
<dbReference type="Proteomes" id="UP000076154">
    <property type="component" value="Unassembled WGS sequence"/>
</dbReference>
<dbReference type="EMBL" id="LUEZ02000009">
    <property type="protein sequence ID" value="RDB29978.1"/>
    <property type="molecule type" value="Genomic_DNA"/>
</dbReference>
<reference evidence="1" key="1">
    <citation type="submission" date="2018-04" db="EMBL/GenBank/DDBJ databases">
        <title>Whole genome sequencing of Hypsizygus marmoreus.</title>
        <authorList>
            <person name="Choi I.-G."/>
            <person name="Min B."/>
            <person name="Kim J.-G."/>
            <person name="Kim S."/>
            <person name="Oh Y.-L."/>
            <person name="Kong W.-S."/>
            <person name="Park H."/>
            <person name="Jeong J."/>
            <person name="Song E.-S."/>
        </authorList>
    </citation>
    <scope>NUCLEOTIDE SEQUENCE [LARGE SCALE GENOMIC DNA]</scope>
    <source>
        <strain evidence="1">51987-8</strain>
    </source>
</reference>
<proteinExistence type="predicted"/>